<reference evidence="5" key="1">
    <citation type="submission" date="2016-11" db="EMBL/GenBank/DDBJ databases">
        <title>Complete Genome Sequence of alachlor-degrading Sphingomonas sp. strain JJ-A5.</title>
        <authorList>
            <person name="Lee H."/>
            <person name="Ka J.-O."/>
        </authorList>
    </citation>
    <scope>NUCLEOTIDE SEQUENCE [LARGE SCALE GENOMIC DNA]</scope>
    <source>
        <strain evidence="5">JJ-A5</strain>
    </source>
</reference>
<name>A0A1L3ZWH6_9SPHN</name>
<dbReference type="Proteomes" id="UP000182063">
    <property type="component" value="Chromosome"/>
</dbReference>
<dbReference type="PANTHER" id="PTHR45138">
    <property type="entry name" value="REGULATORY COMPONENTS OF SENSORY TRANSDUCTION SYSTEM"/>
    <property type="match status" value="1"/>
</dbReference>
<dbReference type="NCBIfam" id="TIGR00254">
    <property type="entry name" value="GGDEF"/>
    <property type="match status" value="1"/>
</dbReference>
<dbReference type="EC" id="2.7.7.65" evidence="1"/>
<dbReference type="EMBL" id="CP018221">
    <property type="protein sequence ID" value="API59981.1"/>
    <property type="molecule type" value="Genomic_DNA"/>
</dbReference>
<proteinExistence type="predicted"/>
<sequence length="203" mass="22382">MSWPDRRVADALAERVASLPPVMQRADQELARLRQALVQAWAEIAELRVLADHDSLTGLANRRRMMAELEDVVEDCRRHGGDASLVFMDLNRLKMLNDSHGHQAGDAAIVHVARIIRESLHGGFAARFGGDEFALVFRNLTEADARARAASIADRIARSPLFCDGIEHRLSVSFGVTAICPSLSVKTLLARADKAMYAEKRVA</sequence>
<dbReference type="Pfam" id="PF00990">
    <property type="entry name" value="GGDEF"/>
    <property type="match status" value="1"/>
</dbReference>
<dbReference type="PROSITE" id="PS50887">
    <property type="entry name" value="GGDEF"/>
    <property type="match status" value="1"/>
</dbReference>
<comment type="catalytic activity">
    <reaction evidence="2">
        <text>2 GTP = 3',3'-c-di-GMP + 2 diphosphate</text>
        <dbReference type="Rhea" id="RHEA:24898"/>
        <dbReference type="ChEBI" id="CHEBI:33019"/>
        <dbReference type="ChEBI" id="CHEBI:37565"/>
        <dbReference type="ChEBI" id="CHEBI:58805"/>
        <dbReference type="EC" id="2.7.7.65"/>
    </reaction>
</comment>
<dbReference type="InterPro" id="IPR050469">
    <property type="entry name" value="Diguanylate_Cyclase"/>
</dbReference>
<dbReference type="SMART" id="SM00267">
    <property type="entry name" value="GGDEF"/>
    <property type="match status" value="1"/>
</dbReference>
<keyword evidence="5" id="KW-1185">Reference proteome</keyword>
<dbReference type="AlphaFoldDB" id="A0A1L3ZWH6"/>
<dbReference type="CDD" id="cd01949">
    <property type="entry name" value="GGDEF"/>
    <property type="match status" value="1"/>
</dbReference>
<dbReference type="PANTHER" id="PTHR45138:SF9">
    <property type="entry name" value="DIGUANYLATE CYCLASE DGCM-RELATED"/>
    <property type="match status" value="1"/>
</dbReference>
<dbReference type="Gene3D" id="3.30.70.270">
    <property type="match status" value="1"/>
</dbReference>
<evidence type="ECO:0000313" key="4">
    <source>
        <dbReference type="EMBL" id="API59981.1"/>
    </source>
</evidence>
<feature type="domain" description="GGDEF" evidence="3">
    <location>
        <begin position="81"/>
        <end position="203"/>
    </location>
</feature>
<dbReference type="SUPFAM" id="SSF55073">
    <property type="entry name" value="Nucleotide cyclase"/>
    <property type="match status" value="1"/>
</dbReference>
<evidence type="ECO:0000259" key="3">
    <source>
        <dbReference type="PROSITE" id="PS50887"/>
    </source>
</evidence>
<accession>A0A1L3ZWH6</accession>
<evidence type="ECO:0000256" key="1">
    <source>
        <dbReference type="ARBA" id="ARBA00012528"/>
    </source>
</evidence>
<dbReference type="InterPro" id="IPR000160">
    <property type="entry name" value="GGDEF_dom"/>
</dbReference>
<evidence type="ECO:0000256" key="2">
    <source>
        <dbReference type="ARBA" id="ARBA00034247"/>
    </source>
</evidence>
<dbReference type="KEGG" id="sphj:BSL82_12215"/>
<dbReference type="STRING" id="1921510.BSL82_12215"/>
<dbReference type="OrthoDB" id="384661at2"/>
<organism evidence="4 5">
    <name type="scientific">Tardibacter chloracetimidivorans</name>
    <dbReference type="NCBI Taxonomy" id="1921510"/>
    <lineage>
        <taxon>Bacteria</taxon>
        <taxon>Pseudomonadati</taxon>
        <taxon>Pseudomonadota</taxon>
        <taxon>Alphaproteobacteria</taxon>
        <taxon>Sphingomonadales</taxon>
        <taxon>Sphingomonadaceae</taxon>
        <taxon>Tardibacter</taxon>
    </lineage>
</organism>
<protein>
    <recommendedName>
        <fullName evidence="1">diguanylate cyclase</fullName>
        <ecNumber evidence="1">2.7.7.65</ecNumber>
    </recommendedName>
</protein>
<dbReference type="InterPro" id="IPR029787">
    <property type="entry name" value="Nucleotide_cyclase"/>
</dbReference>
<gene>
    <name evidence="4" type="ORF">BSL82_12215</name>
</gene>
<dbReference type="RefSeq" id="WP_072597769.1">
    <property type="nucleotide sequence ID" value="NZ_CP018221.1"/>
</dbReference>
<dbReference type="GO" id="GO:0052621">
    <property type="term" value="F:diguanylate cyclase activity"/>
    <property type="evidence" value="ECO:0007669"/>
    <property type="project" value="UniProtKB-EC"/>
</dbReference>
<evidence type="ECO:0000313" key="5">
    <source>
        <dbReference type="Proteomes" id="UP000182063"/>
    </source>
</evidence>
<dbReference type="InterPro" id="IPR043128">
    <property type="entry name" value="Rev_trsase/Diguanyl_cyclase"/>
</dbReference>